<reference evidence="1" key="1">
    <citation type="submission" date="2021-03" db="EMBL/GenBank/DDBJ databases">
        <title>Evolutionary priming and transition to the ectomycorrhizal habit in an iconic lineage of mushroom-forming fungi: is preadaptation a requirement?</title>
        <authorList>
            <consortium name="DOE Joint Genome Institute"/>
            <person name="Looney B.P."/>
            <person name="Miyauchi S."/>
            <person name="Morin E."/>
            <person name="Drula E."/>
            <person name="Courty P.E."/>
            <person name="Chicoki N."/>
            <person name="Fauchery L."/>
            <person name="Kohler A."/>
            <person name="Kuo A."/>
            <person name="LaButti K."/>
            <person name="Pangilinan J."/>
            <person name="Lipzen A."/>
            <person name="Riley R."/>
            <person name="Andreopoulos W."/>
            <person name="He G."/>
            <person name="Johnson J."/>
            <person name="Barry K.W."/>
            <person name="Grigoriev I.V."/>
            <person name="Nagy L."/>
            <person name="Hibbett D."/>
            <person name="Henrissat B."/>
            <person name="Matheny P.B."/>
            <person name="Labbe J."/>
            <person name="Martin A.F."/>
        </authorList>
    </citation>
    <scope>NUCLEOTIDE SEQUENCE</scope>
    <source>
        <strain evidence="1">BPL698</strain>
    </source>
</reference>
<evidence type="ECO:0000313" key="2">
    <source>
        <dbReference type="Proteomes" id="UP001207468"/>
    </source>
</evidence>
<name>A0ACC0UKC6_9AGAM</name>
<dbReference type="EMBL" id="JAGFNK010000013">
    <property type="protein sequence ID" value="KAI9512035.1"/>
    <property type="molecule type" value="Genomic_DNA"/>
</dbReference>
<proteinExistence type="predicted"/>
<dbReference type="Proteomes" id="UP001207468">
    <property type="component" value="Unassembled WGS sequence"/>
</dbReference>
<gene>
    <name evidence="1" type="ORF">F5148DRAFT_123125</name>
</gene>
<evidence type="ECO:0000313" key="1">
    <source>
        <dbReference type="EMBL" id="KAI9512035.1"/>
    </source>
</evidence>
<keyword evidence="2" id="KW-1185">Reference proteome</keyword>
<comment type="caution">
    <text evidence="1">The sequence shown here is derived from an EMBL/GenBank/DDBJ whole genome shotgun (WGS) entry which is preliminary data.</text>
</comment>
<sequence length="175" mass="19928">MHFIDVLTLCLSFLGVYGLVLYLRFLLPRNVVPCVAAALSEAQQLLDRAEYMGAIPRLSEYRSALADHEHQFMRMRRESHRSATILGQLLLALRSGLTYKLYALSLRIDAMKVNIELAMDERQLSTQNLPTIALPNSAASKHLTCLECHQEHSLFVLPQLQRSRRTTSQSYKTAR</sequence>
<accession>A0ACC0UKC6</accession>
<protein>
    <submittedName>
        <fullName evidence="1">Uncharacterized protein</fullName>
    </submittedName>
</protein>
<organism evidence="1 2">
    <name type="scientific">Russula earlei</name>
    <dbReference type="NCBI Taxonomy" id="71964"/>
    <lineage>
        <taxon>Eukaryota</taxon>
        <taxon>Fungi</taxon>
        <taxon>Dikarya</taxon>
        <taxon>Basidiomycota</taxon>
        <taxon>Agaricomycotina</taxon>
        <taxon>Agaricomycetes</taxon>
        <taxon>Russulales</taxon>
        <taxon>Russulaceae</taxon>
        <taxon>Russula</taxon>
    </lineage>
</organism>